<keyword evidence="1" id="KW-0349">Heme</keyword>
<dbReference type="GO" id="GO:0005506">
    <property type="term" value="F:iron ion binding"/>
    <property type="evidence" value="ECO:0007669"/>
    <property type="project" value="InterPro"/>
</dbReference>
<evidence type="ECO:0000313" key="3">
    <source>
        <dbReference type="Proteomes" id="UP000652761"/>
    </source>
</evidence>
<comment type="similarity">
    <text evidence="1">Belongs to the cytochrome P450 family.</text>
</comment>
<proteinExistence type="inferred from homology"/>
<keyword evidence="1" id="KW-0503">Monooxygenase</keyword>
<dbReference type="GO" id="GO:0016705">
    <property type="term" value="F:oxidoreductase activity, acting on paired donors, with incorporation or reduction of molecular oxygen"/>
    <property type="evidence" value="ECO:0007669"/>
    <property type="project" value="InterPro"/>
</dbReference>
<evidence type="ECO:0000313" key="2">
    <source>
        <dbReference type="EMBL" id="MQL86272.1"/>
    </source>
</evidence>
<dbReference type="GO" id="GO:0020037">
    <property type="term" value="F:heme binding"/>
    <property type="evidence" value="ECO:0007669"/>
    <property type="project" value="InterPro"/>
</dbReference>
<evidence type="ECO:0000256" key="1">
    <source>
        <dbReference type="RuleBase" id="RU000461"/>
    </source>
</evidence>
<dbReference type="OrthoDB" id="1470350at2759"/>
<dbReference type="EMBL" id="NMUH01000889">
    <property type="protein sequence ID" value="MQL86272.1"/>
    <property type="molecule type" value="Genomic_DNA"/>
</dbReference>
<organism evidence="2 3">
    <name type="scientific">Colocasia esculenta</name>
    <name type="common">Wild taro</name>
    <name type="synonym">Arum esculentum</name>
    <dbReference type="NCBI Taxonomy" id="4460"/>
    <lineage>
        <taxon>Eukaryota</taxon>
        <taxon>Viridiplantae</taxon>
        <taxon>Streptophyta</taxon>
        <taxon>Embryophyta</taxon>
        <taxon>Tracheophyta</taxon>
        <taxon>Spermatophyta</taxon>
        <taxon>Magnoliopsida</taxon>
        <taxon>Liliopsida</taxon>
        <taxon>Araceae</taxon>
        <taxon>Aroideae</taxon>
        <taxon>Colocasieae</taxon>
        <taxon>Colocasia</taxon>
    </lineage>
</organism>
<accession>A0A843UJJ5</accession>
<dbReference type="Gene3D" id="1.10.630.10">
    <property type="entry name" value="Cytochrome P450"/>
    <property type="match status" value="1"/>
</dbReference>
<comment type="caution">
    <text evidence="2">The sequence shown here is derived from an EMBL/GenBank/DDBJ whole genome shotgun (WGS) entry which is preliminary data.</text>
</comment>
<dbReference type="InterPro" id="IPR017972">
    <property type="entry name" value="Cyt_P450_CS"/>
</dbReference>
<name>A0A843UJJ5_COLES</name>
<keyword evidence="3" id="KW-1185">Reference proteome</keyword>
<keyword evidence="1" id="KW-0479">Metal-binding</keyword>
<dbReference type="AlphaFoldDB" id="A0A843UJJ5"/>
<gene>
    <name evidence="2" type="ORF">Taro_018812</name>
</gene>
<protein>
    <submittedName>
        <fullName evidence="2">Uncharacterized protein</fullName>
    </submittedName>
</protein>
<dbReference type="InterPro" id="IPR001128">
    <property type="entry name" value="Cyt_P450"/>
</dbReference>
<dbReference type="PROSITE" id="PS00086">
    <property type="entry name" value="CYTOCHROME_P450"/>
    <property type="match status" value="1"/>
</dbReference>
<dbReference type="InterPro" id="IPR036396">
    <property type="entry name" value="Cyt_P450_sf"/>
</dbReference>
<dbReference type="GO" id="GO:0004497">
    <property type="term" value="F:monooxygenase activity"/>
    <property type="evidence" value="ECO:0007669"/>
    <property type="project" value="UniProtKB-KW"/>
</dbReference>
<keyword evidence="1" id="KW-0560">Oxidoreductase</keyword>
<sequence length="89" mass="9708">MKDESSYKFAVFGAGPRGCLGKKLSMGTIKAVTASVVYNFRFTPADGPGIGHHAHEEWIEGEPPEVAASRGILFGSFEKMTFHVHARQQ</sequence>
<reference evidence="2" key="1">
    <citation type="submission" date="2017-07" db="EMBL/GenBank/DDBJ databases">
        <title>Taro Niue Genome Assembly and Annotation.</title>
        <authorList>
            <person name="Atibalentja N."/>
            <person name="Keating K."/>
            <person name="Fields C.J."/>
        </authorList>
    </citation>
    <scope>NUCLEOTIDE SEQUENCE</scope>
    <source>
        <strain evidence="2">Niue_2</strain>
        <tissue evidence="2">Leaf</tissue>
    </source>
</reference>
<keyword evidence="1" id="KW-0408">Iron</keyword>
<dbReference type="Proteomes" id="UP000652761">
    <property type="component" value="Unassembled WGS sequence"/>
</dbReference>
<dbReference type="Pfam" id="PF00067">
    <property type="entry name" value="p450"/>
    <property type="match status" value="1"/>
</dbReference>
<dbReference type="SUPFAM" id="SSF48264">
    <property type="entry name" value="Cytochrome P450"/>
    <property type="match status" value="1"/>
</dbReference>